<evidence type="ECO:0008006" key="3">
    <source>
        <dbReference type="Google" id="ProtNLM"/>
    </source>
</evidence>
<dbReference type="AlphaFoldDB" id="L8J2W3"/>
<dbReference type="EMBL" id="AMZO01000059">
    <property type="protein sequence ID" value="ELR63086.1"/>
    <property type="molecule type" value="Genomic_DNA"/>
</dbReference>
<protein>
    <recommendedName>
        <fullName evidence="3">Mobile element protein</fullName>
    </recommendedName>
</protein>
<name>L8J2W3_9GAMM</name>
<evidence type="ECO:0000313" key="2">
    <source>
        <dbReference type="Proteomes" id="UP000011134"/>
    </source>
</evidence>
<evidence type="ECO:0000313" key="1">
    <source>
        <dbReference type="EMBL" id="ELR63086.1"/>
    </source>
</evidence>
<reference evidence="1 2" key="1">
    <citation type="submission" date="2012-12" db="EMBL/GenBank/DDBJ databases">
        <title>Genome Assembly of Photobacterium sp. AK15.</title>
        <authorList>
            <person name="Khatri I."/>
            <person name="Vaidya B."/>
            <person name="Srinivas T.N.R."/>
            <person name="Subramanian S."/>
            <person name="Pinnaka A."/>
        </authorList>
    </citation>
    <scope>NUCLEOTIDE SEQUENCE [LARGE SCALE GENOMIC DNA]</scope>
    <source>
        <strain evidence="1 2">AK15</strain>
    </source>
</reference>
<gene>
    <name evidence="1" type="ORF">C942_04126</name>
</gene>
<keyword evidence="2" id="KW-1185">Reference proteome</keyword>
<dbReference type="PATRIC" id="fig|1056511.3.peg.4938"/>
<comment type="caution">
    <text evidence="1">The sequence shown here is derived from an EMBL/GenBank/DDBJ whole genome shotgun (WGS) entry which is preliminary data.</text>
</comment>
<organism evidence="1 2">
    <name type="scientific">Photobacterium marinum</name>
    <dbReference type="NCBI Taxonomy" id="1056511"/>
    <lineage>
        <taxon>Bacteria</taxon>
        <taxon>Pseudomonadati</taxon>
        <taxon>Pseudomonadota</taxon>
        <taxon>Gammaproteobacteria</taxon>
        <taxon>Vibrionales</taxon>
        <taxon>Vibrionaceae</taxon>
        <taxon>Photobacterium</taxon>
    </lineage>
</organism>
<accession>L8J2W3</accession>
<sequence length="53" mass="6130">MRWFIAGAKGNNERKKQLFAILYGQPCDERMTFVASFLSEEITNKNRVALQHA</sequence>
<proteinExistence type="predicted"/>
<dbReference type="Proteomes" id="UP000011134">
    <property type="component" value="Unassembled WGS sequence"/>
</dbReference>